<feature type="repeat" description="HEAT" evidence="3">
    <location>
        <begin position="286"/>
        <end position="321"/>
    </location>
</feature>
<evidence type="ECO:0008006" key="8">
    <source>
        <dbReference type="Google" id="ProtNLM"/>
    </source>
</evidence>
<dbReference type="Pfam" id="PF22646">
    <property type="entry name" value="PPP2R1A-like_HEAT"/>
    <property type="match status" value="1"/>
</dbReference>
<dbReference type="InterPro" id="IPR021133">
    <property type="entry name" value="HEAT_type_2"/>
</dbReference>
<dbReference type="AlphaFoldDB" id="A0AAD9I408"/>
<gene>
    <name evidence="6" type="ORF">P8C59_004635</name>
</gene>
<feature type="repeat" description="HEAT" evidence="3">
    <location>
        <begin position="247"/>
        <end position="285"/>
    </location>
</feature>
<evidence type="ECO:0000256" key="2">
    <source>
        <dbReference type="ARBA" id="ARBA00038332"/>
    </source>
</evidence>
<dbReference type="Gene3D" id="1.25.10.10">
    <property type="entry name" value="Leucine-rich Repeat Variant"/>
    <property type="match status" value="1"/>
</dbReference>
<dbReference type="EMBL" id="JAQQPM010000003">
    <property type="protein sequence ID" value="KAK2070107.1"/>
    <property type="molecule type" value="Genomic_DNA"/>
</dbReference>
<feature type="repeat" description="HEAT" evidence="3">
    <location>
        <begin position="90"/>
        <end position="128"/>
    </location>
</feature>
<dbReference type="SUPFAM" id="SSF48371">
    <property type="entry name" value="ARM repeat"/>
    <property type="match status" value="1"/>
</dbReference>
<evidence type="ECO:0000256" key="3">
    <source>
        <dbReference type="PROSITE-ProRule" id="PRU00103"/>
    </source>
</evidence>
<dbReference type="Pfam" id="PF22956">
    <property type="entry name" value="VPS15-like_hel"/>
    <property type="match status" value="1"/>
</dbReference>
<dbReference type="GO" id="GO:0005829">
    <property type="term" value="C:cytosol"/>
    <property type="evidence" value="ECO:0007669"/>
    <property type="project" value="TreeGrafter"/>
</dbReference>
<dbReference type="FunFam" id="1.25.10.10:FF:000011">
    <property type="entry name" value="Serine/threonine-protein phosphatase 2A regulatory subunit A alpha isoform"/>
    <property type="match status" value="1"/>
</dbReference>
<accession>A0AAD9I408</accession>
<feature type="repeat" description="HEAT" evidence="3">
    <location>
        <begin position="520"/>
        <end position="552"/>
    </location>
</feature>
<feature type="domain" description="Phosphatase 2A Regulatory Subunit A helical" evidence="5">
    <location>
        <begin position="367"/>
        <end position="533"/>
    </location>
</feature>
<dbReference type="PROSITE" id="PS50077">
    <property type="entry name" value="HEAT_REPEAT"/>
    <property type="match status" value="9"/>
</dbReference>
<dbReference type="GO" id="GO:0000159">
    <property type="term" value="C:protein phosphatase type 2A complex"/>
    <property type="evidence" value="ECO:0007669"/>
    <property type="project" value="TreeGrafter"/>
</dbReference>
<dbReference type="InterPro" id="IPR055231">
    <property type="entry name" value="2AA_helical"/>
</dbReference>
<proteinExistence type="inferred from homology"/>
<feature type="repeat" description="HEAT" evidence="3">
    <location>
        <begin position="206"/>
        <end position="244"/>
    </location>
</feature>
<dbReference type="InterPro" id="IPR016024">
    <property type="entry name" value="ARM-type_fold"/>
</dbReference>
<evidence type="ECO:0000313" key="6">
    <source>
        <dbReference type="EMBL" id="KAK2070107.1"/>
    </source>
</evidence>
<dbReference type="InterPro" id="IPR051023">
    <property type="entry name" value="PP2A_Regulatory_Subunit_A"/>
</dbReference>
<organism evidence="6 7">
    <name type="scientific">Phyllachora maydis</name>
    <dbReference type="NCBI Taxonomy" id="1825666"/>
    <lineage>
        <taxon>Eukaryota</taxon>
        <taxon>Fungi</taxon>
        <taxon>Dikarya</taxon>
        <taxon>Ascomycota</taxon>
        <taxon>Pezizomycotina</taxon>
        <taxon>Sordariomycetes</taxon>
        <taxon>Sordariomycetidae</taxon>
        <taxon>Phyllachorales</taxon>
        <taxon>Phyllachoraceae</taxon>
        <taxon>Phyllachora</taxon>
    </lineage>
</organism>
<reference evidence="6" key="1">
    <citation type="journal article" date="2023" name="Mol. Plant Microbe Interact.">
        <title>Elucidating the Obligate Nature and Biological Capacity of an Invasive Fungal Corn Pathogen.</title>
        <authorList>
            <person name="MacCready J.S."/>
            <person name="Roggenkamp E.M."/>
            <person name="Gdanetz K."/>
            <person name="Chilvers M.I."/>
        </authorList>
    </citation>
    <scope>NUCLEOTIDE SEQUENCE</scope>
    <source>
        <strain evidence="6">PM02</strain>
    </source>
</reference>
<evidence type="ECO:0000259" key="5">
    <source>
        <dbReference type="Pfam" id="PF22956"/>
    </source>
</evidence>
<feature type="repeat" description="HEAT" evidence="3">
    <location>
        <begin position="325"/>
        <end position="363"/>
    </location>
</feature>
<dbReference type="Proteomes" id="UP001217918">
    <property type="component" value="Unassembled WGS sequence"/>
</dbReference>
<dbReference type="GO" id="GO:0019888">
    <property type="term" value="F:protein phosphatase regulator activity"/>
    <property type="evidence" value="ECO:0007669"/>
    <property type="project" value="TreeGrafter"/>
</dbReference>
<feature type="repeat" description="HEAT" evidence="3">
    <location>
        <begin position="364"/>
        <end position="400"/>
    </location>
</feature>
<dbReference type="GO" id="GO:0005634">
    <property type="term" value="C:nucleus"/>
    <property type="evidence" value="ECO:0007669"/>
    <property type="project" value="TreeGrafter"/>
</dbReference>
<sequence length="623" mass="68945">MAEAPNSSDELYPIAVLIDELKHDDVLLRLNAIHRLSTIALALGAERTREELIPFLDESVEDEDEVLVALSEELGNFTEYVGGPDWGHVLLSPLENLAAIEEPVVRDKAVESLNKICNELSPQQVEEYFIPLTIRLSKADWFTSKVSGCGLYTAPYKKVSPPVQEQLRQQFGLLVHDDTPMVRRQAATSLAKFVKEMPAAIVVEEMIPMFQHLALDDQDSVRLLTVEILISVAEVVPKEQQNSHGVLLTSLRSLIGDKSWRVRYMIADRFEKIAKAVDEEVVSRDLVPAFVKLLKDNEAEVRTAIAGQIPGFCALIDRNTLLGVIIDSIEDLVSDSSQHVRAALATQISGLAPILGKEETINHLLPVFMQMLKDEFPEVRLHIISKLELVNQVIGIDRLSLSLLPAIVQLAEDKQWRVRLAIIEYIPLLASQLGVQFFDEKLSSLCMGWLGDTVFSIREAATHNLKKLTEVFGVEWASEAIIPKVMAMGGHPNYLYRMTTCFAINTLASVVSLDVIAKSILPMLEKLTNDDIPNIRFNVAKTFSVLIGVLKRLPEEGTIYSLEKAGTAFSPSPRGQELISQHIMPALEKLQKDDDVDVRYFATTAAGAATGTGNGGDPMNTSP</sequence>
<dbReference type="InterPro" id="IPR011989">
    <property type="entry name" value="ARM-like"/>
</dbReference>
<keyword evidence="1" id="KW-0677">Repeat</keyword>
<evidence type="ECO:0000259" key="4">
    <source>
        <dbReference type="Pfam" id="PF22646"/>
    </source>
</evidence>
<comment type="similarity">
    <text evidence="2">Belongs to the phosphatase 2A regulatory subunit A family.</text>
</comment>
<dbReference type="InterPro" id="IPR054573">
    <property type="entry name" value="PP2A/SF3B1-like_HEAT"/>
</dbReference>
<feature type="domain" description="Phosphatase PP2A regulatory subunit A/Splicing factor 3B subunit 1-like HEAT repeat" evidence="4">
    <location>
        <begin position="280"/>
        <end position="356"/>
    </location>
</feature>
<protein>
    <recommendedName>
        <fullName evidence="8">Protein phosphatase PP2A regulatory subunit A</fullName>
    </recommendedName>
</protein>
<feature type="repeat" description="HEAT" evidence="3">
    <location>
        <begin position="403"/>
        <end position="441"/>
    </location>
</feature>
<keyword evidence="7" id="KW-1185">Reference proteome</keyword>
<dbReference type="PANTHER" id="PTHR10648:SF4">
    <property type="entry name" value="PROTEIN PHOSPHATASE 2 (FORMERLY 2A), REGULATORY SUBUNIT A, BETA ISOFORM-RELATED"/>
    <property type="match status" value="1"/>
</dbReference>
<name>A0AAD9I408_9PEZI</name>
<comment type="caution">
    <text evidence="6">The sequence shown here is derived from an EMBL/GenBank/DDBJ whole genome shotgun (WGS) entry which is preliminary data.</text>
</comment>
<dbReference type="PANTHER" id="PTHR10648">
    <property type="entry name" value="SERINE/THREONINE-PROTEIN PHOSPHATASE PP2A 65 KDA REGULATORY SUBUNIT"/>
    <property type="match status" value="1"/>
</dbReference>
<evidence type="ECO:0000313" key="7">
    <source>
        <dbReference type="Proteomes" id="UP001217918"/>
    </source>
</evidence>
<feature type="repeat" description="HEAT" evidence="3">
    <location>
        <begin position="13"/>
        <end position="51"/>
    </location>
</feature>
<evidence type="ECO:0000256" key="1">
    <source>
        <dbReference type="ARBA" id="ARBA00022737"/>
    </source>
</evidence>